<dbReference type="SUPFAM" id="SSF53335">
    <property type="entry name" value="S-adenosyl-L-methionine-dependent methyltransferases"/>
    <property type="match status" value="1"/>
</dbReference>
<keyword evidence="2" id="KW-1185">Reference proteome</keyword>
<protein>
    <submittedName>
        <fullName evidence="1">Uncharacterized protein</fullName>
    </submittedName>
</protein>
<proteinExistence type="predicted"/>
<name>A0AAV0K5R3_9ROSI</name>
<dbReference type="PANTHER" id="PTHR34374">
    <property type="entry name" value="LARGE RIBOSOMAL RNA SUBUNIT ACCUMULATION PROTEIN YCED HOMOLOG 1, CHLOROPLASTIC"/>
    <property type="match status" value="1"/>
</dbReference>
<gene>
    <name evidence="1" type="ORF">LITE_LOCUS16893</name>
</gene>
<accession>A0AAV0K5R3</accession>
<sequence length="453" mass="49927">MSLAFVASSVAAPSHFSQLKADSLASVNSFPSNASVKYRFLSNVTSRSARISKATRRNLASRDQHTVTDVSLNWDDLEALEPEEEEGSPWEGAIMYRRNASVSHIEYCTTLERLGLGNLSTDVSKSRASIMGLRVTKAVKDYPQGTPVQISVDVTRKRKKLRLDGIIKTVITLYCNRCGQPAAECIYSNFSLLLSEEPIEEPDVITIGLNAGQAEEDDGDDDASIDWDDRLHFPLEESEIDISKNLRDLIHVEITINAMQRVALVISDEQVVQMTTINDALRELGKEALQCDVQLYTQSSSQSKLPVESSSIEFLICISRSHAYPDGSWFDEISRALKPGGTILVYKVLQAAPKETEKVISHSGVPFQSLERQLLLAGFSDAKGVQQSSNAGLQYVVTAKAKKASWKIGTSFALKKGTKAPIKLQMDDDSDLIDEDSLLTEEDLKKPQIPGEL</sequence>
<reference evidence="1" key="1">
    <citation type="submission" date="2022-08" db="EMBL/GenBank/DDBJ databases">
        <authorList>
            <person name="Gutierrez-Valencia J."/>
        </authorList>
    </citation>
    <scope>NUCLEOTIDE SEQUENCE</scope>
</reference>
<dbReference type="Pfam" id="PF02620">
    <property type="entry name" value="YceD"/>
    <property type="match status" value="1"/>
</dbReference>
<dbReference type="InterPro" id="IPR003772">
    <property type="entry name" value="YceD"/>
</dbReference>
<organism evidence="1 2">
    <name type="scientific">Linum tenue</name>
    <dbReference type="NCBI Taxonomy" id="586396"/>
    <lineage>
        <taxon>Eukaryota</taxon>
        <taxon>Viridiplantae</taxon>
        <taxon>Streptophyta</taxon>
        <taxon>Embryophyta</taxon>
        <taxon>Tracheophyta</taxon>
        <taxon>Spermatophyta</taxon>
        <taxon>Magnoliopsida</taxon>
        <taxon>eudicotyledons</taxon>
        <taxon>Gunneridae</taxon>
        <taxon>Pentapetalae</taxon>
        <taxon>rosids</taxon>
        <taxon>fabids</taxon>
        <taxon>Malpighiales</taxon>
        <taxon>Linaceae</taxon>
        <taxon>Linum</taxon>
    </lineage>
</organism>
<dbReference type="Gene3D" id="3.40.50.150">
    <property type="entry name" value="Vaccinia Virus protein VP39"/>
    <property type="match status" value="1"/>
</dbReference>
<comment type="caution">
    <text evidence="1">The sequence shown here is derived from an EMBL/GenBank/DDBJ whole genome shotgun (WGS) entry which is preliminary data.</text>
</comment>
<dbReference type="Proteomes" id="UP001154282">
    <property type="component" value="Unassembled WGS sequence"/>
</dbReference>
<dbReference type="AlphaFoldDB" id="A0AAV0K5R3"/>
<dbReference type="PANTHER" id="PTHR34374:SF1">
    <property type="entry name" value="LARGE RIBOSOMAL RNA SUBUNIT ACCUMULATION PROTEIN YCED HOMOLOG 1, CHLOROPLASTIC"/>
    <property type="match status" value="1"/>
</dbReference>
<evidence type="ECO:0000313" key="2">
    <source>
        <dbReference type="Proteomes" id="UP001154282"/>
    </source>
</evidence>
<evidence type="ECO:0000313" key="1">
    <source>
        <dbReference type="EMBL" id="CAI0416216.1"/>
    </source>
</evidence>
<dbReference type="EMBL" id="CAMGYJ010000005">
    <property type="protein sequence ID" value="CAI0416216.1"/>
    <property type="molecule type" value="Genomic_DNA"/>
</dbReference>
<dbReference type="InterPro" id="IPR029063">
    <property type="entry name" value="SAM-dependent_MTases_sf"/>
</dbReference>